<keyword evidence="1" id="KW-1185">Reference proteome</keyword>
<evidence type="ECO:0000313" key="1">
    <source>
        <dbReference type="Proteomes" id="UP000095283"/>
    </source>
</evidence>
<dbReference type="AlphaFoldDB" id="A0A1I7X4F5"/>
<dbReference type="WBParaSite" id="Hba_12483">
    <property type="protein sequence ID" value="Hba_12483"/>
    <property type="gene ID" value="Hba_12483"/>
</dbReference>
<sequence>MANVTIIPTTAFLRRDVILMTSVIADTQVIPATTAVI</sequence>
<name>A0A1I7X4F5_HETBA</name>
<organism evidence="1 2">
    <name type="scientific">Heterorhabditis bacteriophora</name>
    <name type="common">Entomopathogenic nematode worm</name>
    <dbReference type="NCBI Taxonomy" id="37862"/>
    <lineage>
        <taxon>Eukaryota</taxon>
        <taxon>Metazoa</taxon>
        <taxon>Ecdysozoa</taxon>
        <taxon>Nematoda</taxon>
        <taxon>Chromadorea</taxon>
        <taxon>Rhabditida</taxon>
        <taxon>Rhabditina</taxon>
        <taxon>Rhabditomorpha</taxon>
        <taxon>Strongyloidea</taxon>
        <taxon>Heterorhabditidae</taxon>
        <taxon>Heterorhabditis</taxon>
    </lineage>
</organism>
<accession>A0A1I7X4F5</accession>
<evidence type="ECO:0000313" key="2">
    <source>
        <dbReference type="WBParaSite" id="Hba_12483"/>
    </source>
</evidence>
<proteinExistence type="predicted"/>
<dbReference type="Proteomes" id="UP000095283">
    <property type="component" value="Unplaced"/>
</dbReference>
<reference evidence="2" key="1">
    <citation type="submission" date="2016-11" db="UniProtKB">
        <authorList>
            <consortium name="WormBaseParasite"/>
        </authorList>
    </citation>
    <scope>IDENTIFICATION</scope>
</reference>
<protein>
    <submittedName>
        <fullName evidence="2">IMPDH domain-containing protein</fullName>
    </submittedName>
</protein>